<dbReference type="GO" id="GO:0016020">
    <property type="term" value="C:membrane"/>
    <property type="evidence" value="ECO:0007669"/>
    <property type="project" value="TreeGrafter"/>
</dbReference>
<dbReference type="RefSeq" id="WP_089516316.1">
    <property type="nucleotide sequence ID" value="NZ_NJGG01000002.1"/>
</dbReference>
<dbReference type="Gene3D" id="3.40.50.720">
    <property type="entry name" value="NAD(P)-binding Rossmann-like Domain"/>
    <property type="match status" value="1"/>
</dbReference>
<dbReference type="InterPro" id="IPR020904">
    <property type="entry name" value="Sc_DH/Rdtase_CS"/>
</dbReference>
<dbReference type="InterPro" id="IPR057326">
    <property type="entry name" value="KR_dom"/>
</dbReference>
<dbReference type="OrthoDB" id="9790266at2"/>
<evidence type="ECO:0000313" key="6">
    <source>
        <dbReference type="Proteomes" id="UP000215188"/>
    </source>
</evidence>
<reference evidence="5 6" key="1">
    <citation type="submission" date="2017-06" db="EMBL/GenBank/DDBJ databases">
        <title>Reclassification of a Polynucleobacter cosmopolitanus strain isolated from tropical Lake Victoria as Polynucleobacter victoriensis comb. nov.</title>
        <authorList>
            <person name="Hahn M.W."/>
        </authorList>
    </citation>
    <scope>NUCLEOTIDE SEQUENCE [LARGE SCALE GENOMIC DNA]</scope>
    <source>
        <strain evidence="5 6">MWH-MoIso2</strain>
    </source>
</reference>
<dbReference type="AlphaFoldDB" id="A0A229FTD4"/>
<evidence type="ECO:0000313" key="5">
    <source>
        <dbReference type="EMBL" id="OXL15112.1"/>
    </source>
</evidence>
<evidence type="ECO:0000256" key="3">
    <source>
        <dbReference type="RuleBase" id="RU000363"/>
    </source>
</evidence>
<keyword evidence="2" id="KW-0560">Oxidoreductase</keyword>
<dbReference type="Proteomes" id="UP000215188">
    <property type="component" value="Unassembled WGS sequence"/>
</dbReference>
<dbReference type="GO" id="GO:0016491">
    <property type="term" value="F:oxidoreductase activity"/>
    <property type="evidence" value="ECO:0007669"/>
    <property type="project" value="UniProtKB-KW"/>
</dbReference>
<dbReference type="SMART" id="SM00822">
    <property type="entry name" value="PKS_KR"/>
    <property type="match status" value="1"/>
</dbReference>
<organism evidence="5 6">
    <name type="scientific">Polynucleobacter cosmopolitanus</name>
    <dbReference type="NCBI Taxonomy" id="351345"/>
    <lineage>
        <taxon>Bacteria</taxon>
        <taxon>Pseudomonadati</taxon>
        <taxon>Pseudomonadota</taxon>
        <taxon>Betaproteobacteria</taxon>
        <taxon>Burkholderiales</taxon>
        <taxon>Burkholderiaceae</taxon>
        <taxon>Polynucleobacter</taxon>
    </lineage>
</organism>
<gene>
    <name evidence="5" type="ORF">AOC33_07350</name>
</gene>
<proteinExistence type="inferred from homology"/>
<protein>
    <submittedName>
        <fullName evidence="5">Short chain dehydrogenase</fullName>
    </submittedName>
</protein>
<dbReference type="InterPro" id="IPR036291">
    <property type="entry name" value="NAD(P)-bd_dom_sf"/>
</dbReference>
<feature type="domain" description="Ketoreductase" evidence="4">
    <location>
        <begin position="7"/>
        <end position="183"/>
    </location>
</feature>
<accession>A0A229FTD4</accession>
<sequence>MTNKPYKVVLTGATGGIGRAIALQLAPQCSSLILMGRDTQKLEALKNELTNIDVNVQIVSGDLCEDSTGVRLIDAISAQQGINLLINNAGISQFKSFEQQSDKDITQLMLTNLISPMLLCKQLLPLLQKEPSQIINIGSIFGYLGFPGFSSYCASKFGLRGFSQSLRRELSDTSVSVRYFAPRATKTSINSDQVMRMNAELKTDSDNPDFVAKEFMKFLSGKAWEKKLGFKESFFVFMNNLFPGVPDKAIQGQLPIINKYLNK</sequence>
<evidence type="ECO:0000259" key="4">
    <source>
        <dbReference type="SMART" id="SM00822"/>
    </source>
</evidence>
<dbReference type="EMBL" id="NJGG01000002">
    <property type="protein sequence ID" value="OXL15112.1"/>
    <property type="molecule type" value="Genomic_DNA"/>
</dbReference>
<dbReference type="PANTHER" id="PTHR44196">
    <property type="entry name" value="DEHYDROGENASE/REDUCTASE SDR FAMILY MEMBER 7B"/>
    <property type="match status" value="1"/>
</dbReference>
<dbReference type="PRINTS" id="PR00080">
    <property type="entry name" value="SDRFAMILY"/>
</dbReference>
<evidence type="ECO:0000256" key="2">
    <source>
        <dbReference type="ARBA" id="ARBA00023002"/>
    </source>
</evidence>
<dbReference type="PRINTS" id="PR00081">
    <property type="entry name" value="GDHRDH"/>
</dbReference>
<dbReference type="NCBIfam" id="NF006565">
    <property type="entry name" value="PRK09072.1"/>
    <property type="match status" value="1"/>
</dbReference>
<evidence type="ECO:0000256" key="1">
    <source>
        <dbReference type="ARBA" id="ARBA00006484"/>
    </source>
</evidence>
<name>A0A229FTD4_9BURK</name>
<dbReference type="InterPro" id="IPR002347">
    <property type="entry name" value="SDR_fam"/>
</dbReference>
<dbReference type="PROSITE" id="PS00061">
    <property type="entry name" value="ADH_SHORT"/>
    <property type="match status" value="1"/>
</dbReference>
<comment type="similarity">
    <text evidence="1 3">Belongs to the short-chain dehydrogenases/reductases (SDR) family.</text>
</comment>
<dbReference type="Pfam" id="PF00106">
    <property type="entry name" value="adh_short"/>
    <property type="match status" value="1"/>
</dbReference>
<dbReference type="PANTHER" id="PTHR44196:SF1">
    <property type="entry name" value="DEHYDROGENASE_REDUCTASE SDR FAMILY MEMBER 7B"/>
    <property type="match status" value="1"/>
</dbReference>
<dbReference type="SUPFAM" id="SSF51735">
    <property type="entry name" value="NAD(P)-binding Rossmann-fold domains"/>
    <property type="match status" value="1"/>
</dbReference>
<comment type="caution">
    <text evidence="5">The sequence shown here is derived from an EMBL/GenBank/DDBJ whole genome shotgun (WGS) entry which is preliminary data.</text>
</comment>
<keyword evidence="6" id="KW-1185">Reference proteome</keyword>